<dbReference type="PROSITE" id="PS50817">
    <property type="entry name" value="INTEIN_N_TER"/>
    <property type="match status" value="1"/>
</dbReference>
<dbReference type="RefSeq" id="WP_135588681.1">
    <property type="nucleotide sequence ID" value="NZ_RQEP01000018.1"/>
</dbReference>
<evidence type="ECO:0000313" key="4">
    <source>
        <dbReference type="Proteomes" id="UP000297453"/>
    </source>
</evidence>
<gene>
    <name evidence="3" type="ORF">EHO59_12850</name>
</gene>
<dbReference type="EMBL" id="RQEP01000018">
    <property type="protein sequence ID" value="TGK00815.1"/>
    <property type="molecule type" value="Genomic_DNA"/>
</dbReference>
<feature type="compositionally biased region" description="Polar residues" evidence="1">
    <location>
        <begin position="957"/>
        <end position="973"/>
    </location>
</feature>
<protein>
    <recommendedName>
        <fullName evidence="2">Hint domain-containing protein</fullName>
    </recommendedName>
</protein>
<feature type="domain" description="Hint" evidence="2">
    <location>
        <begin position="11"/>
        <end position="107"/>
    </location>
</feature>
<dbReference type="CDD" id="cd00081">
    <property type="entry name" value="Hint"/>
    <property type="match status" value="1"/>
</dbReference>
<comment type="caution">
    <text evidence="3">The sequence shown here is derived from an EMBL/GenBank/DDBJ whole genome shotgun (WGS) entry which is preliminary data.</text>
</comment>
<reference evidence="3" key="1">
    <citation type="journal article" date="2019" name="PLoS Negl. Trop. Dis.">
        <title>Revisiting the worldwide diversity of Leptospira species in the environment.</title>
        <authorList>
            <person name="Vincent A.T."/>
            <person name="Schiettekatte O."/>
            <person name="Bourhy P."/>
            <person name="Veyrier F.J."/>
            <person name="Picardeau M."/>
        </authorList>
    </citation>
    <scope>NUCLEOTIDE SEQUENCE [LARGE SCALE GENOMIC DNA]</scope>
    <source>
        <strain evidence="3">SSS9</strain>
    </source>
</reference>
<proteinExistence type="predicted"/>
<dbReference type="Proteomes" id="UP000297453">
    <property type="component" value="Unassembled WGS sequence"/>
</dbReference>
<sequence length="1618" mass="179902">MSIKDGVWTVSVCFTAGTPVWTKEGLRPIESVQIGEVVHSWDEKTGSFVEKKVTEQFVHEVPQLFDLELDGEEVIHTTWNHPFWVVGKKAWVKVMDLQVGDLVLLHDGSTVPVTGVHYYNIETTKVYNIEVEDTHAYLVGEHGVVVHNYIVDRTAELLPSKDISGLTTANNDPKFDKFTMDGRTYDKVVDGKGHVTYETRLTNGDKVVLQVTPEGMIKRTTIGHQEPKLWGLYKSTPTPEVDHLAANGAVIPPRMVTLITDRFNDMVKSGTDLAEYTKNGKGAPLDALPERRVKELTDPTNKKLTSIKVDGLAYDRVLADNKVTYERNVNGRKESISITSDGLLRKTVVTSGGETLPEKLLKPNGRDEVTPEGREKIADAGKKGPELSLVGNSKKAAETLSEKSIKELSDPKNTKYDNVKIDGLTYKRTFKDDGSGVVFERTGLNGGKETVTITENGLLRKVGDDGKVTLLRPNGQDPVTPEQLRDIKFEQSKGFEAATRVKGSEKTILDTIPAQEVSSLNNIQDRKTDVVKFNKDTYVKTLIDDGKNGQVVFQKVGSTSESDRLTVTSDGYYEKKGPDGLPQIFKPNGERANTQEVLNARTAKAKGFELSSLADSKTKKLPDTIPSDKVDAFNGSDKKYDTLKLDNKLYTKVADGNNVRFESTGINGEKESVRLTKLGLIERTNANGTKDLLRPNGERVSESERLAIADKNPSAVDVASFAKDFSEPFAAKETAELNNPNSKKNEVIRLGSEAYYKSVDPEGRVSFERTLENGSKEKVAVRSEGLIEKTSLRDVGPFGIFGKTEETIFLKPNGERVSPERRLEIADGNKEAVDIAKFSKKAEEPLSQKDMADLNNPNSDKNSVLRIGKNAYYKAVDENGKVVYERIKANGDKEHLVVRGEGVFELTTPTESGLFGWNKSEKVTYLTPDGSEVSSQRRLALADGNKSALEVSKLTKDSQGPLSGKTVSELNDPANHNTDAIRIGDHAYYKTFDESGKVVFERILDNGSKESLAIRGEGLLELTSQDGKSAYLKPDGVTKVSAEDRERIADNNKSAFDLGKATEKSDLSSNAIEAMRYGSKDPKYDVIKVGEHSYYKTVEKDGSIVYERTNSHGVKERLSMENFGHFEKTVLEPGKDAVVSLITPKGEEISPDYPKMKEAMANEWIRKAKASNIMTDTISKLWSENNSESALRERRLAQNDITSMKIMERQLFNLKQRINEITEASKRPDENGKVLTARERDNLLAEPFKEQSKLIKEVDKLYESTKISYTKLGYESRDKDGRYTGDFAKFNKEPKEFGSSGQDTDLLMRDVSMKAQAVLGFKAGEPWYRAKMKEIHEIVRDLANNRNTSRQSQIPKEEWIKIATRALADISQTPGESREEFMERLNSVEAGAQDRVGGTAIQLTVAIELLQKAYRNGDLKPMIPHDAPDRAQRLENYKKFEEFIRFGWSPELGSSAAAEICRTYANYLQAVDGKVTKASFVEWYTYKGISGDLGFSQGAPVVDLGHTPGYSKSWGMETEGSNDFGGVRLDVNSGELRGIVNPIPLDSLQDKLREFPVGKTIQVYDDTNGNPGANHFCLWLKTDYGWVNYNHTGGASGGAKYKEIIPFNSRTKVYKIYY</sequence>
<dbReference type="InterPro" id="IPR030934">
    <property type="entry name" value="Intein_C"/>
</dbReference>
<keyword evidence="4" id="KW-1185">Reference proteome</keyword>
<name>A0A4R9FR18_9LEPT</name>
<dbReference type="OrthoDB" id="312129at2"/>
<evidence type="ECO:0000259" key="2">
    <source>
        <dbReference type="SMART" id="SM00306"/>
    </source>
</evidence>
<evidence type="ECO:0000313" key="3">
    <source>
        <dbReference type="EMBL" id="TGK00815.1"/>
    </source>
</evidence>
<dbReference type="PROSITE" id="PS50818">
    <property type="entry name" value="INTEIN_C_TER"/>
    <property type="match status" value="1"/>
</dbReference>
<dbReference type="Pfam" id="PF07591">
    <property type="entry name" value="PT-HINT"/>
    <property type="match status" value="1"/>
</dbReference>
<dbReference type="NCBIfam" id="TIGR01443">
    <property type="entry name" value="intein_Cterm"/>
    <property type="match status" value="1"/>
</dbReference>
<dbReference type="Gene3D" id="2.170.16.10">
    <property type="entry name" value="Hedgehog/Intein (Hint) domain"/>
    <property type="match status" value="1"/>
</dbReference>
<dbReference type="InterPro" id="IPR003587">
    <property type="entry name" value="Hint_dom_N"/>
</dbReference>
<dbReference type="GO" id="GO:0016539">
    <property type="term" value="P:intein-mediated protein splicing"/>
    <property type="evidence" value="ECO:0007669"/>
    <property type="project" value="InterPro"/>
</dbReference>
<dbReference type="SUPFAM" id="SSF51294">
    <property type="entry name" value="Hedgehog/intein (Hint) domain"/>
    <property type="match status" value="1"/>
</dbReference>
<dbReference type="InterPro" id="IPR006141">
    <property type="entry name" value="Intein_N"/>
</dbReference>
<dbReference type="InterPro" id="IPR036844">
    <property type="entry name" value="Hint_dom_sf"/>
</dbReference>
<feature type="region of interest" description="Disordered" evidence="1">
    <location>
        <begin position="954"/>
        <end position="973"/>
    </location>
</feature>
<organism evidence="3 4">
    <name type="scientific">Leptospira semungkisensis</name>
    <dbReference type="NCBI Taxonomy" id="2484985"/>
    <lineage>
        <taxon>Bacteria</taxon>
        <taxon>Pseudomonadati</taxon>
        <taxon>Spirochaetota</taxon>
        <taxon>Spirochaetia</taxon>
        <taxon>Leptospirales</taxon>
        <taxon>Leptospiraceae</taxon>
        <taxon>Leptospira</taxon>
    </lineage>
</organism>
<evidence type="ECO:0000256" key="1">
    <source>
        <dbReference type="SAM" id="MobiDB-lite"/>
    </source>
</evidence>
<accession>A0A4R9FR18</accession>
<dbReference type="SMART" id="SM00306">
    <property type="entry name" value="HintN"/>
    <property type="match status" value="1"/>
</dbReference>